<evidence type="ECO:0000313" key="2">
    <source>
        <dbReference type="EMBL" id="RZS69094.1"/>
    </source>
</evidence>
<organism evidence="2 3">
    <name type="scientific">Pseudobacter ginsenosidimutans</name>
    <dbReference type="NCBI Taxonomy" id="661488"/>
    <lineage>
        <taxon>Bacteria</taxon>
        <taxon>Pseudomonadati</taxon>
        <taxon>Bacteroidota</taxon>
        <taxon>Chitinophagia</taxon>
        <taxon>Chitinophagales</taxon>
        <taxon>Chitinophagaceae</taxon>
        <taxon>Pseudobacter</taxon>
    </lineage>
</organism>
<feature type="chain" id="PRO_5020973148" evidence="1">
    <location>
        <begin position="23"/>
        <end position="136"/>
    </location>
</feature>
<proteinExistence type="predicted"/>
<comment type="caution">
    <text evidence="2">The sequence shown here is derived from an EMBL/GenBank/DDBJ whole genome shotgun (WGS) entry which is preliminary data.</text>
</comment>
<protein>
    <submittedName>
        <fullName evidence="2">Uncharacterized protein</fullName>
    </submittedName>
</protein>
<gene>
    <name evidence="2" type="ORF">EV199_4919</name>
</gene>
<dbReference type="OrthoDB" id="687268at2"/>
<name>A0A4Q7MLC4_9BACT</name>
<dbReference type="AlphaFoldDB" id="A0A4Q7MLC4"/>
<feature type="signal peptide" evidence="1">
    <location>
        <begin position="1"/>
        <end position="22"/>
    </location>
</feature>
<evidence type="ECO:0000313" key="3">
    <source>
        <dbReference type="Proteomes" id="UP000293874"/>
    </source>
</evidence>
<evidence type="ECO:0000256" key="1">
    <source>
        <dbReference type="SAM" id="SignalP"/>
    </source>
</evidence>
<reference evidence="2 3" key="1">
    <citation type="submission" date="2019-02" db="EMBL/GenBank/DDBJ databases">
        <title>Genomic Encyclopedia of Type Strains, Phase IV (KMG-IV): sequencing the most valuable type-strain genomes for metagenomic binning, comparative biology and taxonomic classification.</title>
        <authorList>
            <person name="Goeker M."/>
        </authorList>
    </citation>
    <scope>NUCLEOTIDE SEQUENCE [LARGE SCALE GENOMIC DNA]</scope>
    <source>
        <strain evidence="2 3">DSM 18116</strain>
    </source>
</reference>
<dbReference type="EMBL" id="SGXA01000003">
    <property type="protein sequence ID" value="RZS69094.1"/>
    <property type="molecule type" value="Genomic_DNA"/>
</dbReference>
<keyword evidence="1" id="KW-0732">Signal</keyword>
<keyword evidence="3" id="KW-1185">Reference proteome</keyword>
<sequence>MKSLATILISLLFVASTTYAFALNSKSYKKHAFGLKCFDYVNSRFDNLDYASIDQITLSAINNPGNWAITSSNPQVECNPSHFLCAICFDDTQLSMSQALTITWTFYVTYGYLPHGSDVDPSDKTVLTWLRDIDNQ</sequence>
<accession>A0A4Q7MLC4</accession>
<dbReference type="Proteomes" id="UP000293874">
    <property type="component" value="Unassembled WGS sequence"/>
</dbReference>
<dbReference type="RefSeq" id="WP_130543460.1">
    <property type="nucleotide sequence ID" value="NZ_CP042431.1"/>
</dbReference>